<evidence type="ECO:0000313" key="9">
    <source>
        <dbReference type="Proteomes" id="UP000309566"/>
    </source>
</evidence>
<evidence type="ECO:0000256" key="3">
    <source>
        <dbReference type="ARBA" id="ARBA00022723"/>
    </source>
</evidence>
<dbReference type="SUPFAM" id="SSF102114">
    <property type="entry name" value="Radical SAM enzymes"/>
    <property type="match status" value="1"/>
</dbReference>
<evidence type="ECO:0000259" key="7">
    <source>
        <dbReference type="PROSITE" id="PS51918"/>
    </source>
</evidence>
<gene>
    <name evidence="8" type="ORF">E5353_15395</name>
</gene>
<keyword evidence="2" id="KW-0949">S-adenosyl-L-methionine</keyword>
<dbReference type="CDD" id="cd01335">
    <property type="entry name" value="Radical_SAM"/>
    <property type="match status" value="1"/>
</dbReference>
<keyword evidence="5" id="KW-0411">Iron-sulfur</keyword>
<sequence length="417" mass="49341">MKQEKYITSDHVVDALANLPQLVFEVTDACNLHCKYCAYGEFYEDYDCRENQMLSTEDAIRLIDYLAVFWNSNLSKSSRKNITISFYGGEPLLNFSFIETIVHHIINEIDCPHLRFSYSMTTNAILLYKYMDFLVQHRFQLLISLDGNEENTSYRVDHYGVNAYDRIVTNVDKLKTAYPDYFRDYVNFNAVLHNRNSVGNIYCFFKERYDKIPRIGELNGTGIRYDKQEEFWQMYRNTQESLHQAEHYEEIERDMFLNTPSYKSLILFLHRYSGFVYQDYTDLLFDKQSLKYIPTGTCLPFTKKMYVTVNGKILPCERIGHQFALGRITDTGIDLDPESIASRYNDYYAKMESQCVHCKNRQACIQCIFNLEGIDDKPVCHGYMNESDFKHYVNQQMRFLEQHPEVYQEIMEKVLTL</sequence>
<dbReference type="NCBIfam" id="TIGR04148">
    <property type="entry name" value="GG_samocin_CFB"/>
    <property type="match status" value="1"/>
</dbReference>
<keyword evidence="4" id="KW-0408">Iron</keyword>
<dbReference type="InterPro" id="IPR058240">
    <property type="entry name" value="rSAM_sf"/>
</dbReference>
<dbReference type="PROSITE" id="PS51918">
    <property type="entry name" value="RADICAL_SAM"/>
    <property type="match status" value="1"/>
</dbReference>
<name>A0A4S2CI15_9BACE</name>
<keyword evidence="3" id="KW-0479">Metal-binding</keyword>
<dbReference type="SFLD" id="SFLDG01067">
    <property type="entry name" value="SPASM/twitch_domain_containing"/>
    <property type="match status" value="1"/>
</dbReference>
<reference evidence="8 9" key="1">
    <citation type="submission" date="2019-04" db="EMBL/GenBank/DDBJ databases">
        <title>Microbes associate with the intestines of laboratory mice.</title>
        <authorList>
            <person name="Navarre W."/>
            <person name="Wong E."/>
            <person name="Huang K."/>
            <person name="Tropini C."/>
            <person name="Ng K."/>
            <person name="Yu B."/>
        </authorList>
    </citation>
    <scope>NUCLEOTIDE SEQUENCE [LARGE SCALE GENOMIC DNA]</scope>
    <source>
        <strain evidence="8 9">NM63_1-25</strain>
    </source>
</reference>
<dbReference type="SFLD" id="SFLDS00029">
    <property type="entry name" value="Radical_SAM"/>
    <property type="match status" value="1"/>
</dbReference>
<evidence type="ECO:0000256" key="6">
    <source>
        <dbReference type="ARBA" id="ARBA00023601"/>
    </source>
</evidence>
<organism evidence="8 9">
    <name type="scientific">Bacteroides caecimuris</name>
    <dbReference type="NCBI Taxonomy" id="1796613"/>
    <lineage>
        <taxon>Bacteria</taxon>
        <taxon>Pseudomonadati</taxon>
        <taxon>Bacteroidota</taxon>
        <taxon>Bacteroidia</taxon>
        <taxon>Bacteroidales</taxon>
        <taxon>Bacteroidaceae</taxon>
        <taxon>Bacteroides</taxon>
    </lineage>
</organism>
<evidence type="ECO:0000256" key="5">
    <source>
        <dbReference type="ARBA" id="ARBA00023014"/>
    </source>
</evidence>
<comment type="caution">
    <text evidence="8">The sequence shown here is derived from an EMBL/GenBank/DDBJ whole genome shotgun (WGS) entry which is preliminary data.</text>
</comment>
<feature type="domain" description="Radical SAM core" evidence="7">
    <location>
        <begin position="16"/>
        <end position="258"/>
    </location>
</feature>
<dbReference type="SFLD" id="SFLDG01384">
    <property type="entry name" value="thioether_bond_formation_requi"/>
    <property type="match status" value="1"/>
</dbReference>
<dbReference type="GO" id="GO:0046872">
    <property type="term" value="F:metal ion binding"/>
    <property type="evidence" value="ECO:0007669"/>
    <property type="project" value="UniProtKB-KW"/>
</dbReference>
<dbReference type="PANTHER" id="PTHR43273:SF3">
    <property type="entry name" value="ANAEROBIC SULFATASE-MATURATING ENZYME HOMOLOG ASLB-RELATED"/>
    <property type="match status" value="1"/>
</dbReference>
<dbReference type="Proteomes" id="UP000309566">
    <property type="component" value="Unassembled WGS sequence"/>
</dbReference>
<dbReference type="GO" id="GO:0016491">
    <property type="term" value="F:oxidoreductase activity"/>
    <property type="evidence" value="ECO:0007669"/>
    <property type="project" value="InterPro"/>
</dbReference>
<dbReference type="InterPro" id="IPR023867">
    <property type="entry name" value="Sulphatase_maturase_rSAM"/>
</dbReference>
<dbReference type="InterPro" id="IPR026407">
    <property type="entry name" value="SAM_GG-Bacter"/>
</dbReference>
<dbReference type="EMBL" id="SRYX01000076">
    <property type="protein sequence ID" value="TGY28148.1"/>
    <property type="molecule type" value="Genomic_DNA"/>
</dbReference>
<evidence type="ECO:0000256" key="4">
    <source>
        <dbReference type="ARBA" id="ARBA00023004"/>
    </source>
</evidence>
<evidence type="ECO:0000256" key="2">
    <source>
        <dbReference type="ARBA" id="ARBA00022691"/>
    </source>
</evidence>
<comment type="similarity">
    <text evidence="6">Belongs to the radical SAM superfamily. Anaerobic sulfatase-maturating enzyme family.</text>
</comment>
<dbReference type="InterPro" id="IPR013785">
    <property type="entry name" value="Aldolase_TIM"/>
</dbReference>
<dbReference type="AlphaFoldDB" id="A0A4S2CI15"/>
<dbReference type="Gene3D" id="3.20.20.70">
    <property type="entry name" value="Aldolase class I"/>
    <property type="match status" value="1"/>
</dbReference>
<dbReference type="PANTHER" id="PTHR43273">
    <property type="entry name" value="ANAEROBIC SULFATASE-MATURATING ENZYME HOMOLOG ASLB-RELATED"/>
    <property type="match status" value="1"/>
</dbReference>
<dbReference type="RefSeq" id="WP_136000276.1">
    <property type="nucleotide sequence ID" value="NZ_SRYX01000076.1"/>
</dbReference>
<accession>A0A4S2CI15</accession>
<protein>
    <submittedName>
        <fullName evidence="8">Radical SAM peptide maturase</fullName>
    </submittedName>
</protein>
<dbReference type="SFLD" id="SFLDG01386">
    <property type="entry name" value="main_SPASM_domain-containing"/>
    <property type="match status" value="1"/>
</dbReference>
<dbReference type="InterPro" id="IPR007197">
    <property type="entry name" value="rSAM"/>
</dbReference>
<evidence type="ECO:0000256" key="1">
    <source>
        <dbReference type="ARBA" id="ARBA00001966"/>
    </source>
</evidence>
<comment type="cofactor">
    <cofactor evidence="1">
        <name>[4Fe-4S] cluster</name>
        <dbReference type="ChEBI" id="CHEBI:49883"/>
    </cofactor>
</comment>
<evidence type="ECO:0000313" key="8">
    <source>
        <dbReference type="EMBL" id="TGY28148.1"/>
    </source>
</evidence>
<dbReference type="Pfam" id="PF04055">
    <property type="entry name" value="Radical_SAM"/>
    <property type="match status" value="1"/>
</dbReference>
<dbReference type="GO" id="GO:0051536">
    <property type="term" value="F:iron-sulfur cluster binding"/>
    <property type="evidence" value="ECO:0007669"/>
    <property type="project" value="UniProtKB-KW"/>
</dbReference>
<proteinExistence type="inferred from homology"/>